<organism evidence="2">
    <name type="scientific">Aphanomyces astaci</name>
    <name type="common">Crayfish plague agent</name>
    <dbReference type="NCBI Taxonomy" id="112090"/>
    <lineage>
        <taxon>Eukaryota</taxon>
        <taxon>Sar</taxon>
        <taxon>Stramenopiles</taxon>
        <taxon>Oomycota</taxon>
        <taxon>Saprolegniomycetes</taxon>
        <taxon>Saprolegniales</taxon>
        <taxon>Verrucalvaceae</taxon>
        <taxon>Aphanomyces</taxon>
    </lineage>
</organism>
<dbReference type="EMBL" id="KI913122">
    <property type="protein sequence ID" value="ETV82178.1"/>
    <property type="molecule type" value="Genomic_DNA"/>
</dbReference>
<dbReference type="PANTHER" id="PTHR33889:SF1">
    <property type="entry name" value="OS03G0834800 PROTEIN"/>
    <property type="match status" value="1"/>
</dbReference>
<evidence type="ECO:0000313" key="2">
    <source>
        <dbReference type="EMBL" id="ETV82178.1"/>
    </source>
</evidence>
<reference evidence="2" key="1">
    <citation type="submission" date="2013-12" db="EMBL/GenBank/DDBJ databases">
        <title>The Genome Sequence of Aphanomyces astaci APO3.</title>
        <authorList>
            <consortium name="The Broad Institute Genomics Platform"/>
            <person name="Russ C."/>
            <person name="Tyler B."/>
            <person name="van West P."/>
            <person name="Dieguez-Uribeondo J."/>
            <person name="Young S.K."/>
            <person name="Zeng Q."/>
            <person name="Gargeya S."/>
            <person name="Fitzgerald M."/>
            <person name="Abouelleil A."/>
            <person name="Alvarado L."/>
            <person name="Chapman S.B."/>
            <person name="Gainer-Dewar J."/>
            <person name="Goldberg J."/>
            <person name="Griggs A."/>
            <person name="Gujja S."/>
            <person name="Hansen M."/>
            <person name="Howarth C."/>
            <person name="Imamovic A."/>
            <person name="Ireland A."/>
            <person name="Larimer J."/>
            <person name="McCowan C."/>
            <person name="Murphy C."/>
            <person name="Pearson M."/>
            <person name="Poon T.W."/>
            <person name="Priest M."/>
            <person name="Roberts A."/>
            <person name="Saif S."/>
            <person name="Shea T."/>
            <person name="Sykes S."/>
            <person name="Wortman J."/>
            <person name="Nusbaum C."/>
            <person name="Birren B."/>
        </authorList>
    </citation>
    <scope>NUCLEOTIDE SEQUENCE [LARGE SCALE GENOMIC DNA]</scope>
    <source>
        <strain evidence="2">APO3</strain>
    </source>
</reference>
<feature type="region of interest" description="Disordered" evidence="1">
    <location>
        <begin position="1"/>
        <end position="22"/>
    </location>
</feature>
<proteinExistence type="predicted"/>
<evidence type="ECO:0000256" key="1">
    <source>
        <dbReference type="SAM" id="MobiDB-lite"/>
    </source>
</evidence>
<dbReference type="RefSeq" id="XP_009827847.1">
    <property type="nucleotide sequence ID" value="XM_009829545.1"/>
</dbReference>
<evidence type="ECO:0008006" key="3">
    <source>
        <dbReference type="Google" id="ProtNLM"/>
    </source>
</evidence>
<dbReference type="GeneID" id="20806886"/>
<gene>
    <name evidence="2" type="ORF">H257_04890</name>
</gene>
<protein>
    <recommendedName>
        <fullName evidence="3">Transposase Tc1-like domain-containing protein</fullName>
    </recommendedName>
</protein>
<dbReference type="PANTHER" id="PTHR33889">
    <property type="entry name" value="OS04G0681850 PROTEIN"/>
    <property type="match status" value="1"/>
</dbReference>
<sequence>MKSNKPGNIGPKPTYTPAPIKQLVGATPVEQRSTYRDMAAATGLTLGTLSRHLKKGTLQRRSSRIKPLLTEANKTERLAFCPKALNSTTVRHLSSFDRTSLSQASGAVAAAHGVTPKDVQW</sequence>
<dbReference type="VEuPathDB" id="FungiDB:H257_04890"/>
<accession>W4GTG6</accession>
<dbReference type="AlphaFoldDB" id="W4GTG6"/>
<dbReference type="OrthoDB" id="79206at2759"/>
<name>W4GTG6_APHAT</name>